<name>A0A9P0AN13_BEMTA</name>
<feature type="compositionally biased region" description="Polar residues" evidence="7">
    <location>
        <begin position="469"/>
        <end position="484"/>
    </location>
</feature>
<organism evidence="9 10">
    <name type="scientific">Bemisia tabaci</name>
    <name type="common">Sweetpotato whitefly</name>
    <name type="synonym">Aleurodes tabaci</name>
    <dbReference type="NCBI Taxonomy" id="7038"/>
    <lineage>
        <taxon>Eukaryota</taxon>
        <taxon>Metazoa</taxon>
        <taxon>Ecdysozoa</taxon>
        <taxon>Arthropoda</taxon>
        <taxon>Hexapoda</taxon>
        <taxon>Insecta</taxon>
        <taxon>Pterygota</taxon>
        <taxon>Neoptera</taxon>
        <taxon>Paraneoptera</taxon>
        <taxon>Hemiptera</taxon>
        <taxon>Sternorrhyncha</taxon>
        <taxon>Aleyrodoidea</taxon>
        <taxon>Aleyrodidae</taxon>
        <taxon>Aleyrodinae</taxon>
        <taxon>Bemisia</taxon>
    </lineage>
</organism>
<reference evidence="9" key="1">
    <citation type="submission" date="2021-12" db="EMBL/GenBank/DDBJ databases">
        <authorList>
            <person name="King R."/>
        </authorList>
    </citation>
    <scope>NUCLEOTIDE SEQUENCE</scope>
</reference>
<evidence type="ECO:0000259" key="8">
    <source>
        <dbReference type="PROSITE" id="PS50960"/>
    </source>
</evidence>
<evidence type="ECO:0000313" key="9">
    <source>
        <dbReference type="EMBL" id="CAH0395340.1"/>
    </source>
</evidence>
<accession>A0A9P0AN13</accession>
<dbReference type="GO" id="GO:0005634">
    <property type="term" value="C:nucleus"/>
    <property type="evidence" value="ECO:0007669"/>
    <property type="project" value="UniProtKB-SubCell"/>
</dbReference>
<evidence type="ECO:0000313" key="10">
    <source>
        <dbReference type="Proteomes" id="UP001152759"/>
    </source>
</evidence>
<dbReference type="GO" id="GO:0003677">
    <property type="term" value="F:DNA binding"/>
    <property type="evidence" value="ECO:0007669"/>
    <property type="project" value="UniProtKB-UniRule"/>
</dbReference>
<evidence type="ECO:0000256" key="4">
    <source>
        <dbReference type="ARBA" id="ARBA00023163"/>
    </source>
</evidence>
<dbReference type="AlphaFoldDB" id="A0A9P0AN13"/>
<dbReference type="InterPro" id="IPR007889">
    <property type="entry name" value="HTH_Psq"/>
</dbReference>
<feature type="compositionally biased region" description="Basic and acidic residues" evidence="7">
    <location>
        <begin position="485"/>
        <end position="501"/>
    </location>
</feature>
<dbReference type="FunFam" id="1.10.10.60:FF:000019">
    <property type="entry name" value="Ligand-dependent corepressor isoform 1"/>
    <property type="match status" value="1"/>
</dbReference>
<protein>
    <recommendedName>
        <fullName evidence="8">HTH psq-type domain-containing protein</fullName>
    </recommendedName>
</protein>
<dbReference type="Pfam" id="PF05225">
    <property type="entry name" value="HTH_psq"/>
    <property type="match status" value="1"/>
</dbReference>
<dbReference type="PANTHER" id="PTHR21545:SF13">
    <property type="entry name" value="ECDYSONE-INDUCED PROTEIN 93F, ISOFORM C"/>
    <property type="match status" value="1"/>
</dbReference>
<keyword evidence="4" id="KW-0804">Transcription</keyword>
<feature type="compositionally biased region" description="Low complexity" evidence="7">
    <location>
        <begin position="149"/>
        <end position="158"/>
    </location>
</feature>
<feature type="region of interest" description="Disordered" evidence="7">
    <location>
        <begin position="120"/>
        <end position="303"/>
    </location>
</feature>
<dbReference type="PROSITE" id="PS50960">
    <property type="entry name" value="HTH_PSQ"/>
    <property type="match status" value="1"/>
</dbReference>
<feature type="compositionally biased region" description="Gly residues" evidence="7">
    <location>
        <begin position="450"/>
        <end position="460"/>
    </location>
</feature>
<dbReference type="GO" id="GO:0006357">
    <property type="term" value="P:regulation of transcription by RNA polymerase II"/>
    <property type="evidence" value="ECO:0007669"/>
    <property type="project" value="TreeGrafter"/>
</dbReference>
<dbReference type="SUPFAM" id="SSF46689">
    <property type="entry name" value="Homeodomain-like"/>
    <property type="match status" value="1"/>
</dbReference>
<evidence type="ECO:0000256" key="2">
    <source>
        <dbReference type="ARBA" id="ARBA00023015"/>
    </source>
</evidence>
<feature type="region of interest" description="Disordered" evidence="7">
    <location>
        <begin position="1"/>
        <end position="44"/>
    </location>
</feature>
<sequence length="561" mass="60555">MLLEEQQKKDPRSFQINGSRTSEPRASSSGLPSSKDDENSASNVILKIPSFKPASKNGLESSFQSPDFPLGVKVSSADSMVSVVSPPIGGARSESSSPPSMVGRNFSMNFKEVIAKSISQKFQQPPNEHIPSPSGLNFRAGLFNPGLGNPPIIRNHNNNHVEDRKLLAPSNKGLGMPGSAPTSSGSSSGGKGTRPKRGKYRNYDRDSLVEAVRAVQRGEMSVHRAGSYYGVPHSTLEYKVKERHLMRPRKREPKPQPAEDAKRKDDNILRISPSDKPKPLPPKPKTPFSTSSPLPGTPNGLKIPPLFDPSMAYPAGPPFPFWPPNPFAHLPLDYGRGGNFPQSPEQFFATQMMQRIQQEENNRTSQGSPTPAAIAALGKSAREVAESLYDGTGANGSFLDGIIRSSLETGLKDGGHSSPEHLSNRNLLEQLCRTNSRLSSLTRPPPRDAGSGGSGSGSGSGSDEDTVRRPSTSAVNPATSPSLDRQSKALDREIKSEKFSEEDIVSQEDVRSPPTSTDLLDSSQIKVETNESACDNKSREEDSAPAKDQEADQEPLETMET</sequence>
<evidence type="ECO:0000256" key="7">
    <source>
        <dbReference type="SAM" id="MobiDB-lite"/>
    </source>
</evidence>
<dbReference type="PANTHER" id="PTHR21545">
    <property type="entry name" value="TRANSCRIPTION FACTOR MLR1/2"/>
    <property type="match status" value="1"/>
</dbReference>
<keyword evidence="5 6" id="KW-0539">Nucleus</keyword>
<feature type="compositionally biased region" description="Acidic residues" evidence="7">
    <location>
        <begin position="551"/>
        <end position="561"/>
    </location>
</feature>
<gene>
    <name evidence="9" type="ORF">BEMITA_LOCUS13534</name>
</gene>
<feature type="compositionally biased region" description="Basic and acidic residues" evidence="7">
    <location>
        <begin position="253"/>
        <end position="278"/>
    </location>
</feature>
<dbReference type="EMBL" id="OU963870">
    <property type="protein sequence ID" value="CAH0395340.1"/>
    <property type="molecule type" value="Genomic_DNA"/>
</dbReference>
<evidence type="ECO:0000256" key="5">
    <source>
        <dbReference type="ARBA" id="ARBA00023242"/>
    </source>
</evidence>
<dbReference type="Gene3D" id="1.10.10.60">
    <property type="entry name" value="Homeodomain-like"/>
    <property type="match status" value="1"/>
</dbReference>
<feature type="region of interest" description="Disordered" evidence="7">
    <location>
        <begin position="437"/>
        <end position="561"/>
    </location>
</feature>
<feature type="compositionally biased region" description="Low complexity" evidence="7">
    <location>
        <begin position="177"/>
        <end position="186"/>
    </location>
</feature>
<keyword evidence="2" id="KW-0805">Transcription regulation</keyword>
<keyword evidence="10" id="KW-1185">Reference proteome</keyword>
<feature type="compositionally biased region" description="Polar residues" evidence="7">
    <location>
        <begin position="14"/>
        <end position="32"/>
    </location>
</feature>
<comment type="subcellular location">
    <subcellularLocation>
        <location evidence="1 6">Nucleus</location>
    </subcellularLocation>
</comment>
<feature type="DNA-binding region" description="H-T-H motif" evidence="6">
    <location>
        <begin position="222"/>
        <end position="242"/>
    </location>
</feature>
<evidence type="ECO:0000256" key="3">
    <source>
        <dbReference type="ARBA" id="ARBA00023125"/>
    </source>
</evidence>
<evidence type="ECO:0000256" key="1">
    <source>
        <dbReference type="ARBA" id="ARBA00004123"/>
    </source>
</evidence>
<feature type="compositionally biased region" description="Basic and acidic residues" evidence="7">
    <location>
        <begin position="236"/>
        <end position="245"/>
    </location>
</feature>
<dbReference type="Proteomes" id="UP001152759">
    <property type="component" value="Chromosome 9"/>
</dbReference>
<keyword evidence="3 6" id="KW-0238">DNA-binding</keyword>
<dbReference type="InterPro" id="IPR009057">
    <property type="entry name" value="Homeodomain-like_sf"/>
</dbReference>
<feature type="domain" description="HTH psq-type" evidence="8">
    <location>
        <begin position="194"/>
        <end position="246"/>
    </location>
</feature>
<evidence type="ECO:0000256" key="6">
    <source>
        <dbReference type="PROSITE-ProRule" id="PRU00320"/>
    </source>
</evidence>
<proteinExistence type="predicted"/>
<feature type="compositionally biased region" description="Polar residues" evidence="7">
    <location>
        <begin position="513"/>
        <end position="533"/>
    </location>
</feature>
<feature type="compositionally biased region" description="Basic and acidic residues" evidence="7">
    <location>
        <begin position="534"/>
        <end position="550"/>
    </location>
</feature>
<feature type="compositionally biased region" description="Basic and acidic residues" evidence="7">
    <location>
        <begin position="1"/>
        <end position="12"/>
    </location>
</feature>